<dbReference type="Proteomes" id="UP000316781">
    <property type="component" value="Unassembled WGS sequence"/>
</dbReference>
<sequence length="168" mass="18829">MNEIEHTPRIVDHQKLRRRIERGRQIRPASVSPYGCRGAEADGAASVDALIQIDRRQPVERERRESSERLRSHDQNAQVRDGIAHIAPEPRVEQESTDDEIEPHANKEAAHGNEEPGRVHLAGGNRPKHCESTPEQAEGDLKNVAITQRQTASRLARPENTLAVEQAI</sequence>
<feature type="compositionally biased region" description="Basic and acidic residues" evidence="1">
    <location>
        <begin position="102"/>
        <end position="118"/>
    </location>
</feature>
<protein>
    <submittedName>
        <fullName evidence="2">Uncharacterized protein</fullName>
    </submittedName>
</protein>
<organism evidence="2 3">
    <name type="scientific">Methylosinus sporium</name>
    <dbReference type="NCBI Taxonomy" id="428"/>
    <lineage>
        <taxon>Bacteria</taxon>
        <taxon>Pseudomonadati</taxon>
        <taxon>Pseudomonadota</taxon>
        <taxon>Alphaproteobacteria</taxon>
        <taxon>Hyphomicrobiales</taxon>
        <taxon>Methylocystaceae</taxon>
        <taxon>Methylosinus</taxon>
    </lineage>
</organism>
<dbReference type="EMBL" id="VJMF01000004">
    <property type="protein sequence ID" value="TRL38215.1"/>
    <property type="molecule type" value="Genomic_DNA"/>
</dbReference>
<feature type="region of interest" description="Disordered" evidence="1">
    <location>
        <begin position="56"/>
        <end position="141"/>
    </location>
</feature>
<evidence type="ECO:0000313" key="3">
    <source>
        <dbReference type="Proteomes" id="UP000316781"/>
    </source>
</evidence>
<reference evidence="2 3" key="1">
    <citation type="submission" date="2019-07" db="EMBL/GenBank/DDBJ databases">
        <title>Ln-dependent methylotrophs.</title>
        <authorList>
            <person name="Tani A."/>
        </authorList>
    </citation>
    <scope>NUCLEOTIDE SEQUENCE [LARGE SCALE GENOMIC DNA]</scope>
    <source>
        <strain evidence="2 3">SM89A</strain>
    </source>
</reference>
<evidence type="ECO:0000313" key="2">
    <source>
        <dbReference type="EMBL" id="TRL38215.1"/>
    </source>
</evidence>
<feature type="region of interest" description="Disordered" evidence="1">
    <location>
        <begin position="149"/>
        <end position="168"/>
    </location>
</feature>
<evidence type="ECO:0000256" key="1">
    <source>
        <dbReference type="SAM" id="MobiDB-lite"/>
    </source>
</evidence>
<gene>
    <name evidence="2" type="ORF">FM996_00925</name>
</gene>
<dbReference type="AlphaFoldDB" id="A0A549T8N1"/>
<dbReference type="RefSeq" id="WP_185966373.1">
    <property type="nucleotide sequence ID" value="NZ_VJMF01000004.1"/>
</dbReference>
<proteinExistence type="predicted"/>
<feature type="compositionally biased region" description="Basic and acidic residues" evidence="1">
    <location>
        <begin position="56"/>
        <end position="74"/>
    </location>
</feature>
<name>A0A549T8N1_METSR</name>
<comment type="caution">
    <text evidence="2">The sequence shown here is derived from an EMBL/GenBank/DDBJ whole genome shotgun (WGS) entry which is preliminary data.</text>
</comment>
<accession>A0A549T8N1</accession>